<evidence type="ECO:0000313" key="13">
    <source>
        <dbReference type="Proteomes" id="UP000886611"/>
    </source>
</evidence>
<feature type="compositionally biased region" description="Acidic residues" evidence="10">
    <location>
        <begin position="495"/>
        <end position="507"/>
    </location>
</feature>
<keyword evidence="6" id="KW-0969">Cilium</keyword>
<comment type="similarity">
    <text evidence="8">Belongs to the tilB family.</text>
</comment>
<proteinExistence type="inferred from homology"/>
<dbReference type="AlphaFoldDB" id="A0A8X7WY05"/>
<dbReference type="PROSITE" id="PS51203">
    <property type="entry name" value="CS"/>
    <property type="match status" value="1"/>
</dbReference>
<feature type="compositionally biased region" description="Basic and acidic residues" evidence="10">
    <location>
        <begin position="250"/>
        <end position="270"/>
    </location>
</feature>
<feature type="domain" description="CS" evidence="11">
    <location>
        <begin position="332"/>
        <end position="431"/>
    </location>
</feature>
<evidence type="ECO:0000259" key="11">
    <source>
        <dbReference type="PROSITE" id="PS51203"/>
    </source>
</evidence>
<dbReference type="FunFam" id="3.80.10.10:FF:000052">
    <property type="entry name" value="Leucine rich repeat containing 6"/>
    <property type="match status" value="1"/>
</dbReference>
<dbReference type="Pfam" id="PF23602">
    <property type="entry name" value="CS_DNAAF11_C"/>
    <property type="match status" value="1"/>
</dbReference>
<evidence type="ECO:0000256" key="1">
    <source>
        <dbReference type="ARBA" id="ARBA00004138"/>
    </source>
</evidence>
<evidence type="ECO:0000256" key="8">
    <source>
        <dbReference type="ARBA" id="ARBA00049982"/>
    </source>
</evidence>
<dbReference type="InterPro" id="IPR056496">
    <property type="entry name" value="CS_DNAAF11_C"/>
</dbReference>
<dbReference type="InterPro" id="IPR001611">
    <property type="entry name" value="Leu-rich_rpt"/>
</dbReference>
<keyword evidence="4" id="KW-0433">Leucine-rich repeat</keyword>
<feature type="non-terminal residue" evidence="12">
    <location>
        <position position="1"/>
    </location>
</feature>
<dbReference type="SUPFAM" id="SSF52058">
    <property type="entry name" value="L domain-like"/>
    <property type="match status" value="1"/>
</dbReference>
<dbReference type="InterPro" id="IPR032675">
    <property type="entry name" value="LRR_dom_sf"/>
</dbReference>
<dbReference type="Pfam" id="PF14580">
    <property type="entry name" value="LRR_9"/>
    <property type="match status" value="1"/>
</dbReference>
<keyword evidence="7" id="KW-0966">Cell projection</keyword>
<feature type="region of interest" description="Disordered" evidence="10">
    <location>
        <begin position="488"/>
        <end position="507"/>
    </location>
</feature>
<name>A0A8X7WY05_POLSE</name>
<dbReference type="GO" id="GO:0005737">
    <property type="term" value="C:cytoplasm"/>
    <property type="evidence" value="ECO:0007669"/>
    <property type="project" value="UniProtKB-SubCell"/>
</dbReference>
<dbReference type="GO" id="GO:0036158">
    <property type="term" value="P:outer dynein arm assembly"/>
    <property type="evidence" value="ECO:0007669"/>
    <property type="project" value="TreeGrafter"/>
</dbReference>
<evidence type="ECO:0000256" key="5">
    <source>
        <dbReference type="ARBA" id="ARBA00022737"/>
    </source>
</evidence>
<evidence type="ECO:0000256" key="3">
    <source>
        <dbReference type="ARBA" id="ARBA00022490"/>
    </source>
</evidence>
<protein>
    <recommendedName>
        <fullName evidence="9">Leucine-rich repeat-containing protein 6</fullName>
    </recommendedName>
</protein>
<dbReference type="EMBL" id="JAATIS010007298">
    <property type="protein sequence ID" value="KAG2458180.1"/>
    <property type="molecule type" value="Genomic_DNA"/>
</dbReference>
<evidence type="ECO:0000256" key="4">
    <source>
        <dbReference type="ARBA" id="ARBA00022614"/>
    </source>
</evidence>
<dbReference type="InterPro" id="IPR007052">
    <property type="entry name" value="CS_dom"/>
</dbReference>
<gene>
    <name evidence="12" type="primary">Lrrc6</name>
    <name evidence="12" type="ORF">GTO96_0018505</name>
</gene>
<feature type="non-terminal residue" evidence="12">
    <location>
        <position position="507"/>
    </location>
</feature>
<dbReference type="PANTHER" id="PTHR18849:SF0">
    <property type="entry name" value="CILIA- AND FLAGELLA-ASSOCIATED PROTEIN 410-RELATED"/>
    <property type="match status" value="1"/>
</dbReference>
<keyword evidence="13" id="KW-1185">Reference proteome</keyword>
<evidence type="ECO:0000256" key="7">
    <source>
        <dbReference type="ARBA" id="ARBA00023273"/>
    </source>
</evidence>
<keyword evidence="3" id="KW-0963">Cytoplasm</keyword>
<organism evidence="12 13">
    <name type="scientific">Polypterus senegalus</name>
    <name type="common">Senegal bichir</name>
    <dbReference type="NCBI Taxonomy" id="55291"/>
    <lineage>
        <taxon>Eukaryota</taxon>
        <taxon>Metazoa</taxon>
        <taxon>Chordata</taxon>
        <taxon>Craniata</taxon>
        <taxon>Vertebrata</taxon>
        <taxon>Euteleostomi</taxon>
        <taxon>Actinopterygii</taxon>
        <taxon>Polypteriformes</taxon>
        <taxon>Polypteridae</taxon>
        <taxon>Polypterus</taxon>
    </lineage>
</organism>
<accession>A0A8X7WY05</accession>
<dbReference type="Gene3D" id="3.80.10.10">
    <property type="entry name" value="Ribonuclease Inhibitor"/>
    <property type="match status" value="1"/>
</dbReference>
<sequence>MLERKTHAAREVRFALLLESATAFQSRLNAHAPYLSRSLAHSLAQFGCPVVAFLLRQTQRAGATAQQEIEKIEYIDKWCKELKILYLQNNLIGKIENVGRLKKLEYLNLALNNIERVENLEGCESLQKLDFTVNFIGELSSIESLQNNIHLQELYLVGNPCTDFKGYREFVVATLHQLKSLDGKKIERSERIKATQDLPTIRQWIREQEETYLKRRIQEKREAERNLEKKNRSKSKTQSEERGPVIGQESNKEGKLPEKVQTEEEHISDTHEEESDKEFWEKPTQFTPESRIETHRHMEEKRKAKEAQRFEATKKKKPPRTLITADGRALNVNEPKVDFSLTEDDDTNQIILDLAIYRFLDTSLIDVDVQPSYVRIKVKGKVFQLVLPTEVKADSSCAKRSQTTGHLVITMPKVSTLRFALHTQGAFPELLCQLIATTRLNGHLLTSTQMEKLEVDPNCHSRLNLADIVQNKKSNGLGPLKLQPVVTDVSKSGDGDFEDDPDVPPLI</sequence>
<comment type="subcellular location">
    <subcellularLocation>
        <location evidence="1">Cell projection</location>
        <location evidence="1">Cilium</location>
    </subcellularLocation>
    <subcellularLocation>
        <location evidence="2">Cytoplasm</location>
    </subcellularLocation>
</comment>
<dbReference type="GO" id="GO:0005929">
    <property type="term" value="C:cilium"/>
    <property type="evidence" value="ECO:0007669"/>
    <property type="project" value="UniProtKB-SubCell"/>
</dbReference>
<feature type="region of interest" description="Disordered" evidence="10">
    <location>
        <begin position="223"/>
        <end position="283"/>
    </location>
</feature>
<evidence type="ECO:0000256" key="6">
    <source>
        <dbReference type="ARBA" id="ARBA00023069"/>
    </source>
</evidence>
<reference evidence="12 13" key="1">
    <citation type="journal article" date="2021" name="Cell">
        <title>Tracing the genetic footprints of vertebrate landing in non-teleost ray-finned fishes.</title>
        <authorList>
            <person name="Bi X."/>
            <person name="Wang K."/>
            <person name="Yang L."/>
            <person name="Pan H."/>
            <person name="Jiang H."/>
            <person name="Wei Q."/>
            <person name="Fang M."/>
            <person name="Yu H."/>
            <person name="Zhu C."/>
            <person name="Cai Y."/>
            <person name="He Y."/>
            <person name="Gan X."/>
            <person name="Zeng H."/>
            <person name="Yu D."/>
            <person name="Zhu Y."/>
            <person name="Jiang H."/>
            <person name="Qiu Q."/>
            <person name="Yang H."/>
            <person name="Zhang Y.E."/>
            <person name="Wang W."/>
            <person name="Zhu M."/>
            <person name="He S."/>
            <person name="Zhang G."/>
        </authorList>
    </citation>
    <scope>NUCLEOTIDE SEQUENCE [LARGE SCALE GENOMIC DNA]</scope>
    <source>
        <strain evidence="12">Bchr_013</strain>
    </source>
</reference>
<evidence type="ECO:0000256" key="2">
    <source>
        <dbReference type="ARBA" id="ARBA00004496"/>
    </source>
</evidence>
<dbReference type="SMART" id="SM00365">
    <property type="entry name" value="LRR_SD22"/>
    <property type="match status" value="3"/>
</dbReference>
<dbReference type="PANTHER" id="PTHR18849">
    <property type="entry name" value="LEUCINE RICH REPEAT PROTEIN"/>
    <property type="match status" value="1"/>
</dbReference>
<evidence type="ECO:0000256" key="9">
    <source>
        <dbReference type="ARBA" id="ARBA00050057"/>
    </source>
</evidence>
<evidence type="ECO:0000256" key="10">
    <source>
        <dbReference type="SAM" id="MobiDB-lite"/>
    </source>
</evidence>
<comment type="caution">
    <text evidence="12">The sequence shown here is derived from an EMBL/GenBank/DDBJ whole genome shotgun (WGS) entry which is preliminary data.</text>
</comment>
<evidence type="ECO:0000313" key="12">
    <source>
        <dbReference type="EMBL" id="KAG2458180.1"/>
    </source>
</evidence>
<dbReference type="PROSITE" id="PS51450">
    <property type="entry name" value="LRR"/>
    <property type="match status" value="3"/>
</dbReference>
<keyword evidence="5" id="KW-0677">Repeat</keyword>
<dbReference type="Proteomes" id="UP000886611">
    <property type="component" value="Unassembled WGS sequence"/>
</dbReference>